<dbReference type="Pfam" id="PF00196">
    <property type="entry name" value="GerE"/>
    <property type="match status" value="1"/>
</dbReference>
<dbReference type="GO" id="GO:0006355">
    <property type="term" value="P:regulation of DNA-templated transcription"/>
    <property type="evidence" value="ECO:0007669"/>
    <property type="project" value="InterPro"/>
</dbReference>
<dbReference type="SMART" id="SM00421">
    <property type="entry name" value="HTH_LUXR"/>
    <property type="match status" value="1"/>
</dbReference>
<accession>A6UL44</accession>
<organism evidence="7 8">
    <name type="scientific">Sinorhizobium medicae (strain WSM419)</name>
    <name type="common">Ensifer medicae</name>
    <dbReference type="NCBI Taxonomy" id="366394"/>
    <lineage>
        <taxon>Bacteria</taxon>
        <taxon>Pseudomonadati</taxon>
        <taxon>Pseudomonadota</taxon>
        <taxon>Alphaproteobacteria</taxon>
        <taxon>Hyphomicrobiales</taxon>
        <taxon>Rhizobiaceae</taxon>
        <taxon>Sinorhizobium/Ensifer group</taxon>
        <taxon>Sinorhizobium</taxon>
    </lineage>
</organism>
<dbReference type="PANTHER" id="PTHR44688:SF16">
    <property type="entry name" value="DNA-BINDING TRANSCRIPTIONAL ACTIVATOR DEVR_DOSR"/>
    <property type="match status" value="1"/>
</dbReference>
<dbReference type="Gene3D" id="1.10.10.10">
    <property type="entry name" value="Winged helix-like DNA-binding domain superfamily/Winged helix DNA-binding domain"/>
    <property type="match status" value="1"/>
</dbReference>
<dbReference type="PROSITE" id="PS50110">
    <property type="entry name" value="RESPONSE_REGULATORY"/>
    <property type="match status" value="1"/>
</dbReference>
<dbReference type="PRINTS" id="PR00038">
    <property type="entry name" value="HTHLUXR"/>
</dbReference>
<dbReference type="PATRIC" id="fig|366394.8.peg.2137"/>
<dbReference type="OrthoDB" id="9782655at2"/>
<evidence type="ECO:0000313" key="8">
    <source>
        <dbReference type="Proteomes" id="UP000001108"/>
    </source>
</evidence>
<dbReference type="InterPro" id="IPR001789">
    <property type="entry name" value="Sig_transdc_resp-reg_receiver"/>
</dbReference>
<dbReference type="KEGG" id="smd:Smed_5633"/>
<dbReference type="PANTHER" id="PTHR44688">
    <property type="entry name" value="DNA-BINDING TRANSCRIPTIONAL ACTIVATOR DEVR_DOSR"/>
    <property type="match status" value="1"/>
</dbReference>
<dbReference type="SMART" id="SM00448">
    <property type="entry name" value="REC"/>
    <property type="match status" value="1"/>
</dbReference>
<keyword evidence="7" id="KW-0614">Plasmid</keyword>
<proteinExistence type="predicted"/>
<dbReference type="PROSITE" id="PS50043">
    <property type="entry name" value="HTH_LUXR_2"/>
    <property type="match status" value="1"/>
</dbReference>
<feature type="domain" description="Response regulatory" evidence="6">
    <location>
        <begin position="4"/>
        <end position="118"/>
    </location>
</feature>
<dbReference type="InterPro" id="IPR000792">
    <property type="entry name" value="Tscrpt_reg_LuxR_C"/>
</dbReference>
<dbReference type="GeneID" id="61613272"/>
<dbReference type="HOGENOM" id="CLU_000445_90_4_5"/>
<dbReference type="GO" id="GO:0003677">
    <property type="term" value="F:DNA binding"/>
    <property type="evidence" value="ECO:0007669"/>
    <property type="project" value="UniProtKB-KW"/>
</dbReference>
<dbReference type="InterPro" id="IPR016032">
    <property type="entry name" value="Sig_transdc_resp-reg_C-effctor"/>
</dbReference>
<name>A6UL44_SINMW</name>
<dbReference type="Proteomes" id="UP000001108">
    <property type="component" value="Plasmid pSMED02"/>
</dbReference>
<dbReference type="SUPFAM" id="SSF46894">
    <property type="entry name" value="C-terminal effector domain of the bipartite response regulators"/>
    <property type="match status" value="1"/>
</dbReference>
<dbReference type="eggNOG" id="COG4566">
    <property type="taxonomic scope" value="Bacteria"/>
</dbReference>
<dbReference type="InterPro" id="IPR011006">
    <property type="entry name" value="CheY-like_superfamily"/>
</dbReference>
<feature type="domain" description="HTH luxR-type" evidence="5">
    <location>
        <begin position="134"/>
        <end position="199"/>
    </location>
</feature>
<evidence type="ECO:0000313" key="7">
    <source>
        <dbReference type="EMBL" id="ABR64374.1"/>
    </source>
</evidence>
<dbReference type="InterPro" id="IPR036388">
    <property type="entry name" value="WH-like_DNA-bd_sf"/>
</dbReference>
<keyword evidence="1" id="KW-0805">Transcription regulation</keyword>
<evidence type="ECO:0000256" key="1">
    <source>
        <dbReference type="ARBA" id="ARBA00023015"/>
    </source>
</evidence>
<reference evidence="7 8" key="2">
    <citation type="journal article" date="2010" name="Stand. Genomic Sci.">
        <title>Complete genome sequence of the Medicago microsymbiont Ensifer (Sinorhizobium) medicae strain WSM419.</title>
        <authorList>
            <person name="Reeve W."/>
            <person name="Chain P."/>
            <person name="O'Hara G."/>
            <person name="Ardley J."/>
            <person name="Nandesena K."/>
            <person name="Brau L."/>
            <person name="Tiwari R."/>
            <person name="Malfatti S."/>
            <person name="Kiss H."/>
            <person name="Lapidus A."/>
            <person name="Copeland A."/>
            <person name="Nolan M."/>
            <person name="Land M."/>
            <person name="Hauser L."/>
            <person name="Chang Y.J."/>
            <person name="Ivanova N."/>
            <person name="Mavromatis K."/>
            <person name="Markowitz V."/>
            <person name="Kyrpides N."/>
            <person name="Gollagher M."/>
            <person name="Yates R."/>
            <person name="Dilworth M."/>
            <person name="Howieson J."/>
        </authorList>
    </citation>
    <scope>NUCLEOTIDE SEQUENCE [LARGE SCALE GENOMIC DNA]</scope>
    <source>
        <strain evidence="7 8">WSM419</strain>
        <plasmid evidence="8">Plasmid pSMED02</plasmid>
    </source>
</reference>
<gene>
    <name evidence="7" type="ordered locus">Smed_5633</name>
</gene>
<evidence type="ECO:0000256" key="2">
    <source>
        <dbReference type="ARBA" id="ARBA00023125"/>
    </source>
</evidence>
<keyword evidence="2" id="KW-0238">DNA-binding</keyword>
<dbReference type="EMBL" id="CP000740">
    <property type="protein sequence ID" value="ABR64374.1"/>
    <property type="molecule type" value="Genomic_DNA"/>
</dbReference>
<dbReference type="Gene3D" id="3.40.50.2300">
    <property type="match status" value="1"/>
</dbReference>
<keyword evidence="3" id="KW-0804">Transcription</keyword>
<sequence length="218" mass="24066">MDPIVHIVDDDKSFRTALARLMGAAGFRTATYESGEDLLARLSDPEAGCILLDLHMPGLSGLELQDQLAECAPMLPIVFLTGRAEIRATVQAIKAGAEDFLEKPASREALLEAVDRALRRCDARRAEYDRIHALKARLVSLTPREFEVFGLITRGRRNKQIAYDLSTSERTVKAHRRSAMEKLGVGSLAEAVSIAERLGLLNPMAKPPQHQNKRRASP</sequence>
<evidence type="ECO:0000256" key="4">
    <source>
        <dbReference type="PROSITE-ProRule" id="PRU00169"/>
    </source>
</evidence>
<reference evidence="8" key="1">
    <citation type="submission" date="2007-06" db="EMBL/GenBank/DDBJ databases">
        <title>Complete sequence of Sinorhizobium medicae WSM419 plasmid pSMED02.</title>
        <authorList>
            <consortium name="US DOE Joint Genome Institute"/>
            <person name="Copeland A."/>
            <person name="Lucas S."/>
            <person name="Lapidus A."/>
            <person name="Barry K."/>
            <person name="Glavina del Rio T."/>
            <person name="Dalin E."/>
            <person name="Tice H."/>
            <person name="Pitluck S."/>
            <person name="Chain P."/>
            <person name="Malfatti S."/>
            <person name="Shin M."/>
            <person name="Vergez L."/>
            <person name="Schmutz J."/>
            <person name="Larimer F."/>
            <person name="Land M."/>
            <person name="Hauser L."/>
            <person name="Kyrpides N."/>
            <person name="Mikhailova N."/>
            <person name="Reeve W.G."/>
            <person name="Richardson P."/>
        </authorList>
    </citation>
    <scope>NUCLEOTIDE SEQUENCE [LARGE SCALE GENOMIC DNA]</scope>
    <source>
        <strain evidence="8">WSM419</strain>
        <plasmid evidence="8">Plasmid pSMED02</plasmid>
    </source>
</reference>
<dbReference type="AlphaFoldDB" id="A6UL44"/>
<evidence type="ECO:0000259" key="6">
    <source>
        <dbReference type="PROSITE" id="PS50110"/>
    </source>
</evidence>
<dbReference type="GO" id="GO:0000160">
    <property type="term" value="P:phosphorelay signal transduction system"/>
    <property type="evidence" value="ECO:0007669"/>
    <property type="project" value="InterPro"/>
</dbReference>
<keyword evidence="4" id="KW-0597">Phosphoprotein</keyword>
<geneLocation type="plasmid" evidence="7 8">
    <name>pSMED02</name>
</geneLocation>
<dbReference type="CDD" id="cd06170">
    <property type="entry name" value="LuxR_C_like"/>
    <property type="match status" value="1"/>
</dbReference>
<dbReference type="Pfam" id="PF00072">
    <property type="entry name" value="Response_reg"/>
    <property type="match status" value="1"/>
</dbReference>
<protein>
    <submittedName>
        <fullName evidence="7">Response regulator receiver protein</fullName>
    </submittedName>
</protein>
<dbReference type="RefSeq" id="WP_011970482.1">
    <property type="nucleotide sequence ID" value="NC_009621.1"/>
</dbReference>
<evidence type="ECO:0000259" key="5">
    <source>
        <dbReference type="PROSITE" id="PS50043"/>
    </source>
</evidence>
<dbReference type="SUPFAM" id="SSF52172">
    <property type="entry name" value="CheY-like"/>
    <property type="match status" value="1"/>
</dbReference>
<evidence type="ECO:0000256" key="3">
    <source>
        <dbReference type="ARBA" id="ARBA00023163"/>
    </source>
</evidence>
<feature type="modified residue" description="4-aspartylphosphate" evidence="4">
    <location>
        <position position="53"/>
    </location>
</feature>